<proteinExistence type="predicted"/>
<name>A0A4Y2KUB0_ARAVE</name>
<evidence type="ECO:0000313" key="2">
    <source>
        <dbReference type="Proteomes" id="UP000499080"/>
    </source>
</evidence>
<dbReference type="Proteomes" id="UP000499080">
    <property type="component" value="Unassembled WGS sequence"/>
</dbReference>
<comment type="caution">
    <text evidence="1">The sequence shown here is derived from an EMBL/GenBank/DDBJ whole genome shotgun (WGS) entry which is preliminary data.</text>
</comment>
<dbReference type="AlphaFoldDB" id="A0A4Y2KUB0"/>
<dbReference type="OrthoDB" id="5371837at2759"/>
<evidence type="ECO:0000313" key="1">
    <source>
        <dbReference type="EMBL" id="GBN05749.1"/>
    </source>
</evidence>
<sequence length="86" mass="9676">MASGAPPGCYLLLVLGQPCAQEHKDHILKKVEEEFSDWIRKWLQNVTLNENGEFNVKVSQGHCEGELSGLKNIPARKIMRCITDVI</sequence>
<organism evidence="1 2">
    <name type="scientific">Araneus ventricosus</name>
    <name type="common">Orbweaver spider</name>
    <name type="synonym">Epeira ventricosa</name>
    <dbReference type="NCBI Taxonomy" id="182803"/>
    <lineage>
        <taxon>Eukaryota</taxon>
        <taxon>Metazoa</taxon>
        <taxon>Ecdysozoa</taxon>
        <taxon>Arthropoda</taxon>
        <taxon>Chelicerata</taxon>
        <taxon>Arachnida</taxon>
        <taxon>Araneae</taxon>
        <taxon>Araneomorphae</taxon>
        <taxon>Entelegynae</taxon>
        <taxon>Araneoidea</taxon>
        <taxon>Araneidae</taxon>
        <taxon>Araneus</taxon>
    </lineage>
</organism>
<gene>
    <name evidence="1" type="ORF">AVEN_46342_1</name>
</gene>
<reference evidence="1 2" key="1">
    <citation type="journal article" date="2019" name="Sci. Rep.">
        <title>Orb-weaving spider Araneus ventricosus genome elucidates the spidroin gene catalogue.</title>
        <authorList>
            <person name="Kono N."/>
            <person name="Nakamura H."/>
            <person name="Ohtoshi R."/>
            <person name="Moran D.A.P."/>
            <person name="Shinohara A."/>
            <person name="Yoshida Y."/>
            <person name="Fujiwara M."/>
            <person name="Mori M."/>
            <person name="Tomita M."/>
            <person name="Arakawa K."/>
        </authorList>
    </citation>
    <scope>NUCLEOTIDE SEQUENCE [LARGE SCALE GENOMIC DNA]</scope>
</reference>
<accession>A0A4Y2KUB0</accession>
<dbReference type="EMBL" id="BGPR01004996">
    <property type="protein sequence ID" value="GBN05749.1"/>
    <property type="molecule type" value="Genomic_DNA"/>
</dbReference>
<protein>
    <submittedName>
        <fullName evidence="1">Uncharacterized protein</fullName>
    </submittedName>
</protein>
<keyword evidence="2" id="KW-1185">Reference proteome</keyword>